<proteinExistence type="predicted"/>
<sequence>MCVYFHPRIRSVDILTEASLYSAPRDPENSFRLCTFELRRFIYIQTIPRLTPYHRLLTSLYDVSEGTRLTVV</sequence>
<reference evidence="1" key="1">
    <citation type="submission" date="2014-11" db="EMBL/GenBank/DDBJ databases">
        <authorList>
            <person name="Amaro Gonzalez C."/>
        </authorList>
    </citation>
    <scope>NUCLEOTIDE SEQUENCE</scope>
</reference>
<dbReference type="EMBL" id="GBXM01014664">
    <property type="protein sequence ID" value="JAH93913.1"/>
    <property type="molecule type" value="Transcribed_RNA"/>
</dbReference>
<organism evidence="1">
    <name type="scientific">Anguilla anguilla</name>
    <name type="common">European freshwater eel</name>
    <name type="synonym">Muraena anguilla</name>
    <dbReference type="NCBI Taxonomy" id="7936"/>
    <lineage>
        <taxon>Eukaryota</taxon>
        <taxon>Metazoa</taxon>
        <taxon>Chordata</taxon>
        <taxon>Craniata</taxon>
        <taxon>Vertebrata</taxon>
        <taxon>Euteleostomi</taxon>
        <taxon>Actinopterygii</taxon>
        <taxon>Neopterygii</taxon>
        <taxon>Teleostei</taxon>
        <taxon>Anguilliformes</taxon>
        <taxon>Anguillidae</taxon>
        <taxon>Anguilla</taxon>
    </lineage>
</organism>
<protein>
    <submittedName>
        <fullName evidence="1">Uncharacterized protein</fullName>
    </submittedName>
</protein>
<reference evidence="1" key="2">
    <citation type="journal article" date="2015" name="Fish Shellfish Immunol.">
        <title>Early steps in the European eel (Anguilla anguilla)-Vibrio vulnificus interaction in the gills: Role of the RtxA13 toxin.</title>
        <authorList>
            <person name="Callol A."/>
            <person name="Pajuelo D."/>
            <person name="Ebbesson L."/>
            <person name="Teles M."/>
            <person name="MacKenzie S."/>
            <person name="Amaro C."/>
        </authorList>
    </citation>
    <scope>NUCLEOTIDE SEQUENCE</scope>
</reference>
<name>A0A0E9WWW6_ANGAN</name>
<accession>A0A0E9WWW6</accession>
<evidence type="ECO:0000313" key="1">
    <source>
        <dbReference type="EMBL" id="JAH93913.1"/>
    </source>
</evidence>
<dbReference type="AlphaFoldDB" id="A0A0E9WWW6"/>